<name>A0A391P6B0_9EUKA</name>
<reference evidence="2 3" key="1">
    <citation type="journal article" date="2018" name="PLoS ONE">
        <title>The draft genome of Kipferlia bialata reveals reductive genome evolution in fornicate parasites.</title>
        <authorList>
            <person name="Tanifuji G."/>
            <person name="Takabayashi S."/>
            <person name="Kume K."/>
            <person name="Takagi M."/>
            <person name="Nakayama T."/>
            <person name="Kamikawa R."/>
            <person name="Inagaki Y."/>
            <person name="Hashimoto T."/>
        </authorList>
    </citation>
    <scope>NUCLEOTIDE SEQUENCE [LARGE SCALE GENOMIC DNA]</scope>
    <source>
        <strain evidence="2">NY0173</strain>
    </source>
</reference>
<keyword evidence="3" id="KW-1185">Reference proteome</keyword>
<accession>A0A391P6B0</accession>
<dbReference type="EMBL" id="BDIP01010715">
    <property type="protein sequence ID" value="GCA65323.1"/>
    <property type="molecule type" value="Genomic_DNA"/>
</dbReference>
<dbReference type="Proteomes" id="UP000265618">
    <property type="component" value="Unassembled WGS sequence"/>
</dbReference>
<gene>
    <name evidence="2" type="ORF">KIPB_016857</name>
</gene>
<dbReference type="AlphaFoldDB" id="A0A391P6B0"/>
<feature type="region of interest" description="Disordered" evidence="1">
    <location>
        <begin position="29"/>
        <end position="57"/>
    </location>
</feature>
<evidence type="ECO:0000313" key="3">
    <source>
        <dbReference type="Proteomes" id="UP000265618"/>
    </source>
</evidence>
<evidence type="ECO:0000313" key="2">
    <source>
        <dbReference type="EMBL" id="GCA65323.1"/>
    </source>
</evidence>
<comment type="caution">
    <text evidence="2">The sequence shown here is derived from an EMBL/GenBank/DDBJ whole genome shotgun (WGS) entry which is preliminary data.</text>
</comment>
<protein>
    <submittedName>
        <fullName evidence="2">Uncharacterized protein</fullName>
    </submittedName>
</protein>
<organism evidence="2 3">
    <name type="scientific">Kipferlia bialata</name>
    <dbReference type="NCBI Taxonomy" id="797122"/>
    <lineage>
        <taxon>Eukaryota</taxon>
        <taxon>Metamonada</taxon>
        <taxon>Carpediemonas-like organisms</taxon>
        <taxon>Kipferlia</taxon>
    </lineage>
</organism>
<evidence type="ECO:0000256" key="1">
    <source>
        <dbReference type="SAM" id="MobiDB-lite"/>
    </source>
</evidence>
<sequence>MEDSDAASELFLRLCRICMDDAEELAVLEGATQGQTGSAEDTGELPEPSQGETFDPYIVGDACIQ</sequence>
<feature type="non-terminal residue" evidence="2">
    <location>
        <position position="1"/>
    </location>
</feature>
<proteinExistence type="predicted"/>